<evidence type="ECO:0000313" key="2">
    <source>
        <dbReference type="Proteomes" id="UP001341281"/>
    </source>
</evidence>
<keyword evidence="2" id="KW-1185">Reference proteome</keyword>
<dbReference type="Proteomes" id="UP001341281">
    <property type="component" value="Chromosome 01"/>
</dbReference>
<evidence type="ECO:0000313" key="1">
    <source>
        <dbReference type="EMBL" id="WVZ53787.1"/>
    </source>
</evidence>
<name>A0AAQ3PKV6_PASNO</name>
<sequence length="85" mass="9364">MSVSLFPRLAQNTNSGEATAIRRVPGLPQYTLEDGFSCCPVAIGFFTAVIRHRWRRLRLGLGESGMARWVVDSEERQNGAPASSL</sequence>
<organism evidence="1 2">
    <name type="scientific">Paspalum notatum var. saurae</name>
    <dbReference type="NCBI Taxonomy" id="547442"/>
    <lineage>
        <taxon>Eukaryota</taxon>
        <taxon>Viridiplantae</taxon>
        <taxon>Streptophyta</taxon>
        <taxon>Embryophyta</taxon>
        <taxon>Tracheophyta</taxon>
        <taxon>Spermatophyta</taxon>
        <taxon>Magnoliopsida</taxon>
        <taxon>Liliopsida</taxon>
        <taxon>Poales</taxon>
        <taxon>Poaceae</taxon>
        <taxon>PACMAD clade</taxon>
        <taxon>Panicoideae</taxon>
        <taxon>Andropogonodae</taxon>
        <taxon>Paspaleae</taxon>
        <taxon>Paspalinae</taxon>
        <taxon>Paspalum</taxon>
    </lineage>
</organism>
<gene>
    <name evidence="1" type="ORF">U9M48_004683</name>
</gene>
<accession>A0AAQ3PKV6</accession>
<proteinExistence type="predicted"/>
<dbReference type="AlphaFoldDB" id="A0AAQ3PKV6"/>
<protein>
    <submittedName>
        <fullName evidence="1">Uncharacterized protein</fullName>
    </submittedName>
</protein>
<dbReference type="EMBL" id="CP144745">
    <property type="protein sequence ID" value="WVZ53787.1"/>
    <property type="molecule type" value="Genomic_DNA"/>
</dbReference>
<reference evidence="1 2" key="1">
    <citation type="submission" date="2024-02" db="EMBL/GenBank/DDBJ databases">
        <title>High-quality chromosome-scale genome assembly of Pensacola bahiagrass (Paspalum notatum Flugge var. saurae).</title>
        <authorList>
            <person name="Vega J.M."/>
            <person name="Podio M."/>
            <person name="Orjuela J."/>
            <person name="Siena L.A."/>
            <person name="Pessino S.C."/>
            <person name="Combes M.C."/>
            <person name="Mariac C."/>
            <person name="Albertini E."/>
            <person name="Pupilli F."/>
            <person name="Ortiz J.P.A."/>
            <person name="Leblanc O."/>
        </authorList>
    </citation>
    <scope>NUCLEOTIDE SEQUENCE [LARGE SCALE GENOMIC DNA]</scope>
    <source>
        <strain evidence="1">R1</strain>
        <tissue evidence="1">Leaf</tissue>
    </source>
</reference>